<comment type="catalytic activity">
    <reaction evidence="10">
        <text>D-mannose(out) = D-mannose(in)</text>
        <dbReference type="Rhea" id="RHEA:78391"/>
        <dbReference type="ChEBI" id="CHEBI:4208"/>
    </reaction>
    <physiologicalReaction direction="left-to-right" evidence="10">
        <dbReference type="Rhea" id="RHEA:78392"/>
    </physiologicalReaction>
</comment>
<feature type="transmembrane region" description="Helical" evidence="15">
    <location>
        <begin position="423"/>
        <end position="446"/>
    </location>
</feature>
<feature type="transmembrane region" description="Helical" evidence="15">
    <location>
        <begin position="265"/>
        <end position="286"/>
    </location>
</feature>
<reference evidence="17" key="1">
    <citation type="submission" date="2021-01" db="EMBL/GenBank/DDBJ databases">
        <authorList>
            <person name="Corre E."/>
            <person name="Pelletier E."/>
            <person name="Niang G."/>
            <person name="Scheremetjew M."/>
            <person name="Finn R."/>
            <person name="Kale V."/>
            <person name="Holt S."/>
            <person name="Cochrane G."/>
            <person name="Meng A."/>
            <person name="Brown T."/>
            <person name="Cohen L."/>
        </authorList>
    </citation>
    <scope>NUCLEOTIDE SEQUENCE</scope>
    <source>
        <strain evidence="17">GSO104</strain>
    </source>
</reference>
<keyword evidence="5 15" id="KW-1133">Transmembrane helix</keyword>
<dbReference type="SUPFAM" id="SSF103473">
    <property type="entry name" value="MFS general substrate transporter"/>
    <property type="match status" value="1"/>
</dbReference>
<dbReference type="PROSITE" id="PS50850">
    <property type="entry name" value="MFS"/>
    <property type="match status" value="1"/>
</dbReference>
<comment type="catalytic activity">
    <reaction evidence="9">
        <text>D-xylose(out) = D-xylose(in)</text>
        <dbReference type="Rhea" id="RHEA:78427"/>
        <dbReference type="ChEBI" id="CHEBI:53455"/>
    </reaction>
    <physiologicalReaction direction="left-to-right" evidence="9">
        <dbReference type="Rhea" id="RHEA:78428"/>
    </physiologicalReaction>
</comment>
<feature type="compositionally biased region" description="Basic and acidic residues" evidence="14">
    <location>
        <begin position="19"/>
        <end position="31"/>
    </location>
</feature>
<evidence type="ECO:0000256" key="4">
    <source>
        <dbReference type="ARBA" id="ARBA00022692"/>
    </source>
</evidence>
<dbReference type="PROSITE" id="PS00217">
    <property type="entry name" value="SUGAR_TRANSPORT_2"/>
    <property type="match status" value="1"/>
</dbReference>
<evidence type="ECO:0000256" key="15">
    <source>
        <dbReference type="SAM" id="Phobius"/>
    </source>
</evidence>
<evidence type="ECO:0000259" key="16">
    <source>
        <dbReference type="PROSITE" id="PS50850"/>
    </source>
</evidence>
<proteinExistence type="predicted"/>
<gene>
    <name evidence="17" type="ORF">DBRI00130_LOCUS19898</name>
</gene>
<comment type="catalytic activity">
    <reaction evidence="7">
        <text>D-galactose(in) = D-galactose(out)</text>
        <dbReference type="Rhea" id="RHEA:34915"/>
        <dbReference type="ChEBI" id="CHEBI:4139"/>
    </reaction>
    <physiologicalReaction direction="right-to-left" evidence="7">
        <dbReference type="Rhea" id="RHEA:34917"/>
    </physiologicalReaction>
</comment>
<evidence type="ECO:0000256" key="10">
    <source>
        <dbReference type="ARBA" id="ARBA00044662"/>
    </source>
</evidence>
<evidence type="ECO:0000256" key="11">
    <source>
        <dbReference type="ARBA" id="ARBA00044668"/>
    </source>
</evidence>
<feature type="transmembrane region" description="Helical" evidence="15">
    <location>
        <begin position="578"/>
        <end position="597"/>
    </location>
</feature>
<name>A0A7S4RLE4_9STRA</name>
<dbReference type="PANTHER" id="PTHR23503">
    <property type="entry name" value="SOLUTE CARRIER FAMILY 2"/>
    <property type="match status" value="1"/>
</dbReference>
<keyword evidence="4 15" id="KW-0812">Transmembrane</keyword>
<protein>
    <recommendedName>
        <fullName evidence="13">Hexose transporter 1</fullName>
    </recommendedName>
</protein>
<feature type="region of interest" description="Disordered" evidence="14">
    <location>
        <begin position="1"/>
        <end position="41"/>
    </location>
</feature>
<dbReference type="GO" id="GO:0016020">
    <property type="term" value="C:membrane"/>
    <property type="evidence" value="ECO:0007669"/>
    <property type="project" value="UniProtKB-SubCell"/>
</dbReference>
<dbReference type="GO" id="GO:0015149">
    <property type="term" value="F:hexose transmembrane transporter activity"/>
    <property type="evidence" value="ECO:0007669"/>
    <property type="project" value="TreeGrafter"/>
</dbReference>
<evidence type="ECO:0000256" key="6">
    <source>
        <dbReference type="ARBA" id="ARBA00023136"/>
    </source>
</evidence>
<keyword evidence="6 15" id="KW-0472">Membrane</keyword>
<dbReference type="PANTHER" id="PTHR23503:SF8">
    <property type="entry name" value="FACILITATED GLUCOSE TRANSPORTER PROTEIN 1"/>
    <property type="match status" value="1"/>
</dbReference>
<feature type="transmembrane region" description="Helical" evidence="15">
    <location>
        <begin position="240"/>
        <end position="259"/>
    </location>
</feature>
<comment type="subunit">
    <text evidence="2">Homodimer.</text>
</comment>
<evidence type="ECO:0000256" key="2">
    <source>
        <dbReference type="ARBA" id="ARBA00011738"/>
    </source>
</evidence>
<feature type="transmembrane region" description="Helical" evidence="15">
    <location>
        <begin position="166"/>
        <end position="187"/>
    </location>
</feature>
<comment type="catalytic activity">
    <reaction evidence="12">
        <text>D-fructose(out) = D-fructose(in)</text>
        <dbReference type="Rhea" id="RHEA:60372"/>
        <dbReference type="ChEBI" id="CHEBI:37721"/>
    </reaction>
    <physiologicalReaction direction="left-to-right" evidence="12">
        <dbReference type="Rhea" id="RHEA:60373"/>
    </physiologicalReaction>
</comment>
<organism evidence="17">
    <name type="scientific">Ditylum brightwellii</name>
    <dbReference type="NCBI Taxonomy" id="49249"/>
    <lineage>
        <taxon>Eukaryota</taxon>
        <taxon>Sar</taxon>
        <taxon>Stramenopiles</taxon>
        <taxon>Ochrophyta</taxon>
        <taxon>Bacillariophyta</taxon>
        <taxon>Mediophyceae</taxon>
        <taxon>Lithodesmiophycidae</taxon>
        <taxon>Lithodesmiales</taxon>
        <taxon>Lithodesmiaceae</taxon>
        <taxon>Ditylum</taxon>
    </lineage>
</organism>
<evidence type="ECO:0000256" key="7">
    <source>
        <dbReference type="ARBA" id="ARBA00044637"/>
    </source>
</evidence>
<feature type="region of interest" description="Disordered" evidence="14">
    <location>
        <begin position="55"/>
        <end position="76"/>
    </location>
</feature>
<evidence type="ECO:0000256" key="14">
    <source>
        <dbReference type="SAM" id="MobiDB-lite"/>
    </source>
</evidence>
<feature type="transmembrane region" description="Helical" evidence="15">
    <location>
        <begin position="487"/>
        <end position="507"/>
    </location>
</feature>
<dbReference type="InterPro" id="IPR005828">
    <property type="entry name" value="MFS_sugar_transport-like"/>
</dbReference>
<comment type="catalytic activity">
    <reaction evidence="11">
        <text>D-glucosamine(out) = D-glucosamine(in)</text>
        <dbReference type="Rhea" id="RHEA:78423"/>
        <dbReference type="ChEBI" id="CHEBI:58723"/>
    </reaction>
    <physiologicalReaction direction="left-to-right" evidence="11">
        <dbReference type="Rhea" id="RHEA:78424"/>
    </physiologicalReaction>
</comment>
<feature type="transmembrane region" description="Helical" evidence="15">
    <location>
        <begin position="207"/>
        <end position="228"/>
    </location>
</feature>
<accession>A0A7S4RLE4</accession>
<feature type="transmembrane region" description="Helical" evidence="15">
    <location>
        <begin position="298"/>
        <end position="322"/>
    </location>
</feature>
<comment type="catalytic activity">
    <reaction evidence="8">
        <text>D-glucose(out) = D-glucose(in)</text>
        <dbReference type="Rhea" id="RHEA:60376"/>
        <dbReference type="ChEBI" id="CHEBI:4167"/>
    </reaction>
    <physiologicalReaction direction="left-to-right" evidence="8">
        <dbReference type="Rhea" id="RHEA:60377"/>
    </physiologicalReaction>
</comment>
<feature type="transmembrane region" description="Helical" evidence="15">
    <location>
        <begin position="458"/>
        <end position="478"/>
    </location>
</feature>
<dbReference type="InterPro" id="IPR020846">
    <property type="entry name" value="MFS_dom"/>
</dbReference>
<evidence type="ECO:0000256" key="9">
    <source>
        <dbReference type="ARBA" id="ARBA00044656"/>
    </source>
</evidence>
<evidence type="ECO:0000313" key="17">
    <source>
        <dbReference type="EMBL" id="CAE4616732.1"/>
    </source>
</evidence>
<dbReference type="Gene3D" id="1.20.1250.20">
    <property type="entry name" value="MFS general substrate transporter like domains"/>
    <property type="match status" value="1"/>
</dbReference>
<feature type="transmembrane region" description="Helical" evidence="15">
    <location>
        <begin position="513"/>
        <end position="538"/>
    </location>
</feature>
<evidence type="ECO:0000256" key="5">
    <source>
        <dbReference type="ARBA" id="ARBA00022989"/>
    </source>
</evidence>
<dbReference type="InterPro" id="IPR036259">
    <property type="entry name" value="MFS_trans_sf"/>
</dbReference>
<dbReference type="NCBIfam" id="TIGR00879">
    <property type="entry name" value="SP"/>
    <property type="match status" value="1"/>
</dbReference>
<dbReference type="InterPro" id="IPR003663">
    <property type="entry name" value="Sugar/inositol_transpt"/>
</dbReference>
<dbReference type="InterPro" id="IPR045263">
    <property type="entry name" value="GLUT"/>
</dbReference>
<dbReference type="Pfam" id="PF00083">
    <property type="entry name" value="Sugar_tr"/>
    <property type="match status" value="1"/>
</dbReference>
<comment type="subcellular location">
    <subcellularLocation>
        <location evidence="1">Membrane</location>
        <topology evidence="1">Multi-pass membrane protein</topology>
    </subcellularLocation>
</comment>
<dbReference type="PRINTS" id="PR00171">
    <property type="entry name" value="SUGRTRNSPORT"/>
</dbReference>
<sequence length="685" mass="75177">MADSGAPQETTALLGGDKNQTDDGVRGDKIRPNVSSSVTARASYRNSWHALRDLDDDVANEPNKERPGMPAKSYSVNADGTASYLSPLEMGRHELYEMVPFAAVFGMQKKERSLSQAFASFAGDLDAMEADQLEFKKSRTHLSDAELEKRRSHASLLLLDELEFDAVMVTSPLIIAVVMASMVQFMVGYNTGVMNAPASVVFPGHSTGSWAIAVAAFAVGGPFGAMMAGKLADSRGRRGALLIDTWIFLLGGLLQTLAIDMYSIIIARFIIGFGSGFASVLVPIYLGELAPPNLRGMFGTLTQFAMVIGILVSDFFAFPFATEEKWRYLFSITPITAALLLLFSPFLLESPRWLLGRDRSSRKARYIIKILRGLRYDHEVETEVSHFVSASQNQHCDGSCENDTVNSGVAFTEMLMTPKVRTLLISCLILQMGQQLCGINAVFYYSTSFFEGVIDNPLLGTTIVGAVNVVATYVALLLMDSCGRRTLILWSSGGMFMCCVVIVLSLLGYFQNIVALLAVNVYVSFFEIGLGPIPWLIVAEMFDAKYVTTAMAACSQLNWVCNFVVGFVFPYLNEYLGPYSFVPFAIVLALTFIFAALKLPETQGTTPEELMDQLVRKNSSVVYHNMNIEDAHNNPIDLEWKLAMEQLKQEDEAAMESGSYNYGFKPIEGVQPPASGSDWQSGMGH</sequence>
<feature type="domain" description="Major facilitator superfamily (MFS) profile" evidence="16">
    <location>
        <begin position="176"/>
        <end position="603"/>
    </location>
</feature>
<evidence type="ECO:0000256" key="1">
    <source>
        <dbReference type="ARBA" id="ARBA00004141"/>
    </source>
</evidence>
<dbReference type="InterPro" id="IPR005829">
    <property type="entry name" value="Sugar_transporter_CS"/>
</dbReference>
<feature type="transmembrane region" description="Helical" evidence="15">
    <location>
        <begin position="328"/>
        <end position="348"/>
    </location>
</feature>
<evidence type="ECO:0000256" key="8">
    <source>
        <dbReference type="ARBA" id="ARBA00044648"/>
    </source>
</evidence>
<evidence type="ECO:0000256" key="13">
    <source>
        <dbReference type="ARBA" id="ARBA00044780"/>
    </source>
</evidence>
<evidence type="ECO:0000256" key="3">
    <source>
        <dbReference type="ARBA" id="ARBA00022448"/>
    </source>
</evidence>
<evidence type="ECO:0000256" key="12">
    <source>
        <dbReference type="ARBA" id="ARBA00044710"/>
    </source>
</evidence>
<keyword evidence="3" id="KW-0813">Transport</keyword>
<dbReference type="EMBL" id="HBNS01025227">
    <property type="protein sequence ID" value="CAE4616732.1"/>
    <property type="molecule type" value="Transcribed_RNA"/>
</dbReference>
<dbReference type="AlphaFoldDB" id="A0A7S4RLE4"/>